<feature type="compositionally biased region" description="Low complexity" evidence="1">
    <location>
        <begin position="86"/>
        <end position="97"/>
    </location>
</feature>
<feature type="region of interest" description="Disordered" evidence="1">
    <location>
        <begin position="45"/>
        <end position="146"/>
    </location>
</feature>
<gene>
    <name evidence="2" type="ORF">PLEPLA_LOCUS39712</name>
</gene>
<name>A0A9N7VMN3_PLEPL</name>
<comment type="caution">
    <text evidence="2">The sequence shown here is derived from an EMBL/GenBank/DDBJ whole genome shotgun (WGS) entry which is preliminary data.</text>
</comment>
<dbReference type="EMBL" id="CADEAL010004111">
    <property type="protein sequence ID" value="CAB1451973.1"/>
    <property type="molecule type" value="Genomic_DNA"/>
</dbReference>
<evidence type="ECO:0000313" key="2">
    <source>
        <dbReference type="EMBL" id="CAB1451973.1"/>
    </source>
</evidence>
<feature type="compositionally biased region" description="Basic and acidic residues" evidence="1">
    <location>
        <begin position="100"/>
        <end position="114"/>
    </location>
</feature>
<accession>A0A9N7VMN3</accession>
<keyword evidence="3" id="KW-1185">Reference proteome</keyword>
<dbReference type="Proteomes" id="UP001153269">
    <property type="component" value="Unassembled WGS sequence"/>
</dbReference>
<protein>
    <submittedName>
        <fullName evidence="2">Uncharacterized protein</fullName>
    </submittedName>
</protein>
<reference evidence="2" key="1">
    <citation type="submission" date="2020-03" db="EMBL/GenBank/DDBJ databases">
        <authorList>
            <person name="Weist P."/>
        </authorList>
    </citation>
    <scope>NUCLEOTIDE SEQUENCE</scope>
</reference>
<evidence type="ECO:0000256" key="1">
    <source>
        <dbReference type="SAM" id="MobiDB-lite"/>
    </source>
</evidence>
<proteinExistence type="predicted"/>
<organism evidence="2 3">
    <name type="scientific">Pleuronectes platessa</name>
    <name type="common">European plaice</name>
    <dbReference type="NCBI Taxonomy" id="8262"/>
    <lineage>
        <taxon>Eukaryota</taxon>
        <taxon>Metazoa</taxon>
        <taxon>Chordata</taxon>
        <taxon>Craniata</taxon>
        <taxon>Vertebrata</taxon>
        <taxon>Euteleostomi</taxon>
        <taxon>Actinopterygii</taxon>
        <taxon>Neopterygii</taxon>
        <taxon>Teleostei</taxon>
        <taxon>Neoteleostei</taxon>
        <taxon>Acanthomorphata</taxon>
        <taxon>Carangaria</taxon>
        <taxon>Pleuronectiformes</taxon>
        <taxon>Pleuronectoidei</taxon>
        <taxon>Pleuronectidae</taxon>
        <taxon>Pleuronectes</taxon>
    </lineage>
</organism>
<sequence>MDGLNTVTDPCLPLILRPPPTPPPAAACCNRLTPARDGVLGWRAAQRRPERQSVLPPSYSFQPGHLSSDFKASVGGQDGREITQDSLAGAELESAGGAEEEQRRSRGGVEERRGGGGATGPGQLLDEQGSGTKTSFSLALLHEQRI</sequence>
<dbReference type="AlphaFoldDB" id="A0A9N7VMN3"/>
<evidence type="ECO:0000313" key="3">
    <source>
        <dbReference type="Proteomes" id="UP001153269"/>
    </source>
</evidence>